<feature type="chain" id="PRO_5020244228" evidence="2">
    <location>
        <begin position="23"/>
        <end position="300"/>
    </location>
</feature>
<dbReference type="PANTHER" id="PTHR42951">
    <property type="entry name" value="METALLO-BETA-LACTAMASE DOMAIN-CONTAINING"/>
    <property type="match status" value="1"/>
</dbReference>
<dbReference type="RefSeq" id="WP_136693096.1">
    <property type="nucleotide sequence ID" value="NZ_SSHH01000002.1"/>
</dbReference>
<protein>
    <submittedName>
        <fullName evidence="4">MBL fold metallo-hydrolase</fullName>
    </submittedName>
</protein>
<proteinExistence type="inferred from homology"/>
<evidence type="ECO:0000259" key="3">
    <source>
        <dbReference type="SMART" id="SM00849"/>
    </source>
</evidence>
<comment type="similarity">
    <text evidence="1">Belongs to the metallo-beta-lactamase superfamily. Class-B beta-lactamase family.</text>
</comment>
<dbReference type="CDD" id="cd16282">
    <property type="entry name" value="metallo-hydrolase-like_MBL-fold"/>
    <property type="match status" value="1"/>
</dbReference>
<dbReference type="InterPro" id="IPR001279">
    <property type="entry name" value="Metallo-B-lactamas"/>
</dbReference>
<sequence length="300" mass="31598">MRNVARIALFASAAVGATAVWAQQDMSEVEITAQEVAPGIAVLFGNGGNIGVAYGEDGTVLVDDQFAELSGKIQQAVADLGASPTRFLVNTHYHFDHAGGNENFGNAGATIVAHDNVRKRLADGSNVLGNVTPPAPKAALPVVTYDKGMSFHLNGDVIDVMFLGGGHTDGDSVVRWRNANVVHMGDMFMHNAGWPFIDVGSGGNVEHLLNSLGQVIAMTDAETVIIPGHGEIATRSDLMAFRTMVQTGVDRVKALKDGGSTLEQALAARPVEGLRNVDGGFIADDAFVTAVWQSLEAHNR</sequence>
<dbReference type="SMART" id="SM00849">
    <property type="entry name" value="Lactamase_B"/>
    <property type="match status" value="1"/>
</dbReference>
<dbReference type="EMBL" id="SSHH01000002">
    <property type="protein sequence ID" value="TIX50076.1"/>
    <property type="molecule type" value="Genomic_DNA"/>
</dbReference>
<evidence type="ECO:0000256" key="1">
    <source>
        <dbReference type="ARBA" id="ARBA00005250"/>
    </source>
</evidence>
<organism evidence="4 5">
    <name type="scientific">Alteraurantiacibacter aquimixticola</name>
    <dbReference type="NCBI Taxonomy" id="2489173"/>
    <lineage>
        <taxon>Bacteria</taxon>
        <taxon>Pseudomonadati</taxon>
        <taxon>Pseudomonadota</taxon>
        <taxon>Alphaproteobacteria</taxon>
        <taxon>Sphingomonadales</taxon>
        <taxon>Erythrobacteraceae</taxon>
        <taxon>Alteraurantiacibacter</taxon>
    </lineage>
</organism>
<evidence type="ECO:0000313" key="5">
    <source>
        <dbReference type="Proteomes" id="UP000309389"/>
    </source>
</evidence>
<accession>A0A4T3F5H0</accession>
<dbReference type="Proteomes" id="UP000309389">
    <property type="component" value="Unassembled WGS sequence"/>
</dbReference>
<feature type="signal peptide" evidence="2">
    <location>
        <begin position="1"/>
        <end position="22"/>
    </location>
</feature>
<reference evidence="4 5" key="1">
    <citation type="submission" date="2019-04" db="EMBL/GenBank/DDBJ databases">
        <title>Altererythrobacter aquimixticola sp. nov., isolated from sediment of junction between the ocean and a freshwater spring.</title>
        <authorList>
            <person name="Yoon J.-H."/>
        </authorList>
    </citation>
    <scope>NUCLEOTIDE SEQUENCE [LARGE SCALE GENOMIC DNA]</scope>
    <source>
        <strain evidence="4 5">SSKS-13</strain>
    </source>
</reference>
<dbReference type="Gene3D" id="3.60.15.10">
    <property type="entry name" value="Ribonuclease Z/Hydroxyacylglutathione hydrolase-like"/>
    <property type="match status" value="1"/>
</dbReference>
<dbReference type="GO" id="GO:0016787">
    <property type="term" value="F:hydrolase activity"/>
    <property type="evidence" value="ECO:0007669"/>
    <property type="project" value="UniProtKB-KW"/>
</dbReference>
<keyword evidence="5" id="KW-1185">Reference proteome</keyword>
<evidence type="ECO:0000256" key="2">
    <source>
        <dbReference type="SAM" id="SignalP"/>
    </source>
</evidence>
<dbReference type="GO" id="GO:0017001">
    <property type="term" value="P:antibiotic catabolic process"/>
    <property type="evidence" value="ECO:0007669"/>
    <property type="project" value="UniProtKB-ARBA"/>
</dbReference>
<dbReference type="SUPFAM" id="SSF56281">
    <property type="entry name" value="Metallo-hydrolase/oxidoreductase"/>
    <property type="match status" value="1"/>
</dbReference>
<keyword evidence="4" id="KW-0378">Hydrolase</keyword>
<dbReference type="Pfam" id="PF00753">
    <property type="entry name" value="Lactamase_B"/>
    <property type="match status" value="1"/>
</dbReference>
<gene>
    <name evidence="4" type="ORF">E5222_07190</name>
</gene>
<name>A0A4T3F5H0_9SPHN</name>
<dbReference type="InterPro" id="IPR050855">
    <property type="entry name" value="NDM-1-like"/>
</dbReference>
<evidence type="ECO:0000313" key="4">
    <source>
        <dbReference type="EMBL" id="TIX50076.1"/>
    </source>
</evidence>
<feature type="domain" description="Metallo-beta-lactamase" evidence="3">
    <location>
        <begin position="47"/>
        <end position="229"/>
    </location>
</feature>
<dbReference type="OrthoDB" id="420651at2"/>
<keyword evidence="2" id="KW-0732">Signal</keyword>
<dbReference type="PANTHER" id="PTHR42951:SF4">
    <property type="entry name" value="ACYL-COENZYME A THIOESTERASE MBLAC2"/>
    <property type="match status" value="1"/>
</dbReference>
<dbReference type="AlphaFoldDB" id="A0A4T3F5H0"/>
<dbReference type="InterPro" id="IPR036866">
    <property type="entry name" value="RibonucZ/Hydroxyglut_hydro"/>
</dbReference>
<comment type="caution">
    <text evidence="4">The sequence shown here is derived from an EMBL/GenBank/DDBJ whole genome shotgun (WGS) entry which is preliminary data.</text>
</comment>